<proteinExistence type="inferred from homology"/>
<evidence type="ECO:0000256" key="3">
    <source>
        <dbReference type="ARBA" id="ARBA00022475"/>
    </source>
</evidence>
<comment type="similarity">
    <text evidence="2">Belongs to the acyltransferase 3 family.</text>
</comment>
<dbReference type="EMBL" id="VVXK01000060">
    <property type="protein sequence ID" value="KAA2363353.1"/>
    <property type="molecule type" value="Genomic_DNA"/>
</dbReference>
<feature type="transmembrane region" description="Helical" evidence="7">
    <location>
        <begin position="139"/>
        <end position="156"/>
    </location>
</feature>
<evidence type="ECO:0000313" key="9">
    <source>
        <dbReference type="EMBL" id="KAA2363353.1"/>
    </source>
</evidence>
<dbReference type="GO" id="GO:0009246">
    <property type="term" value="P:enterobacterial common antigen biosynthetic process"/>
    <property type="evidence" value="ECO:0007669"/>
    <property type="project" value="TreeGrafter"/>
</dbReference>
<comment type="subcellular location">
    <subcellularLocation>
        <location evidence="1">Cell membrane</location>
        <topology evidence="1">Multi-pass membrane protein</topology>
    </subcellularLocation>
</comment>
<feature type="transmembrane region" description="Helical" evidence="7">
    <location>
        <begin position="193"/>
        <end position="213"/>
    </location>
</feature>
<feature type="transmembrane region" description="Helical" evidence="7">
    <location>
        <begin position="336"/>
        <end position="360"/>
    </location>
</feature>
<dbReference type="PANTHER" id="PTHR40074">
    <property type="entry name" value="O-ACETYLTRANSFERASE WECH"/>
    <property type="match status" value="1"/>
</dbReference>
<name>A0A5B3FPP5_9BACT</name>
<feature type="transmembrane region" description="Helical" evidence="7">
    <location>
        <begin position="168"/>
        <end position="187"/>
    </location>
</feature>
<protein>
    <submittedName>
        <fullName evidence="9">Acyltransferase family protein</fullName>
    </submittedName>
</protein>
<keyword evidence="9" id="KW-0012">Acyltransferase</keyword>
<dbReference type="PANTHER" id="PTHR40074:SF2">
    <property type="entry name" value="O-ACETYLTRANSFERASE WECH"/>
    <property type="match status" value="1"/>
</dbReference>
<keyword evidence="3" id="KW-1003">Cell membrane</keyword>
<sequence>MSFLSLNSRNINLDLARSFAICSIVLCHCTEFTYQLTQESWSTSSTLSQYVRTILFTLGRLGVPIFLMLSGFLLLQRHKMNNSDDYKVFIKRKWFPLLICSQVWIIIYYIYNLFFNVEIWSFKNLISQLMFFSLPRVPHWWYIPMIIGIYLLIPLIKYLNDKLSSKFIIAWFSLSFLTVIILPALNLNLKVDLSYLGDCYVFCVLLGYITLLIHDKKIELKRILLQIKSEIIKDHIVNPIYQKLGLQYRRNTEKNPDRYGLSQRNQKLAYMWGGVIILILFIAFFSITITQQINAYKKGNGYNVWYNAPFLILSSSSLFVFFNFIKINGLPKLLKLLMSSISICSFGIYLVHCFFLFLFAPVIKKIGWPLSLSCVVLFLAVFLFSYIFVFFTSKTIIGRLYLIKNK</sequence>
<dbReference type="RefSeq" id="WP_149887990.1">
    <property type="nucleotide sequence ID" value="NZ_VVXK01000060.1"/>
</dbReference>
<accession>A0A5B3FPP5</accession>
<evidence type="ECO:0000256" key="7">
    <source>
        <dbReference type="SAM" id="Phobius"/>
    </source>
</evidence>
<dbReference type="GO" id="GO:0016413">
    <property type="term" value="F:O-acetyltransferase activity"/>
    <property type="evidence" value="ECO:0007669"/>
    <property type="project" value="TreeGrafter"/>
</dbReference>
<keyword evidence="5 7" id="KW-1133">Transmembrane helix</keyword>
<evidence type="ECO:0000256" key="5">
    <source>
        <dbReference type="ARBA" id="ARBA00022989"/>
    </source>
</evidence>
<keyword evidence="4 7" id="KW-0812">Transmembrane</keyword>
<evidence type="ECO:0000256" key="6">
    <source>
        <dbReference type="ARBA" id="ARBA00023136"/>
    </source>
</evidence>
<keyword evidence="6 7" id="KW-0472">Membrane</keyword>
<gene>
    <name evidence="9" type="ORF">F2Y13_16055</name>
</gene>
<evidence type="ECO:0000256" key="1">
    <source>
        <dbReference type="ARBA" id="ARBA00004651"/>
    </source>
</evidence>
<keyword evidence="9" id="KW-0808">Transferase</keyword>
<dbReference type="Proteomes" id="UP000323567">
    <property type="component" value="Unassembled WGS sequence"/>
</dbReference>
<evidence type="ECO:0000256" key="2">
    <source>
        <dbReference type="ARBA" id="ARBA00007400"/>
    </source>
</evidence>
<feature type="transmembrane region" description="Helical" evidence="7">
    <location>
        <begin position="304"/>
        <end position="324"/>
    </location>
</feature>
<feature type="transmembrane region" description="Helical" evidence="7">
    <location>
        <begin position="94"/>
        <end position="111"/>
    </location>
</feature>
<dbReference type="GO" id="GO:0005886">
    <property type="term" value="C:plasma membrane"/>
    <property type="evidence" value="ECO:0007669"/>
    <property type="project" value="UniProtKB-SubCell"/>
</dbReference>
<feature type="transmembrane region" description="Helical" evidence="7">
    <location>
        <begin position="366"/>
        <end position="391"/>
    </location>
</feature>
<feature type="transmembrane region" description="Helical" evidence="7">
    <location>
        <begin position="268"/>
        <end position="289"/>
    </location>
</feature>
<evidence type="ECO:0000313" key="10">
    <source>
        <dbReference type="Proteomes" id="UP000323567"/>
    </source>
</evidence>
<feature type="domain" description="Acyltransferase 3" evidence="8">
    <location>
        <begin position="11"/>
        <end position="388"/>
    </location>
</feature>
<dbReference type="AlphaFoldDB" id="A0A5B3FPP5"/>
<evidence type="ECO:0000259" key="8">
    <source>
        <dbReference type="Pfam" id="PF01757"/>
    </source>
</evidence>
<reference evidence="9 10" key="1">
    <citation type="journal article" date="2019" name="Nat. Med.">
        <title>A library of human gut bacterial isolates paired with longitudinal multiomics data enables mechanistic microbiome research.</title>
        <authorList>
            <person name="Poyet M."/>
            <person name="Groussin M."/>
            <person name="Gibbons S.M."/>
            <person name="Avila-Pacheco J."/>
            <person name="Jiang X."/>
            <person name="Kearney S.M."/>
            <person name="Perrotta A.R."/>
            <person name="Berdy B."/>
            <person name="Zhao S."/>
            <person name="Lieberman T.D."/>
            <person name="Swanson P.K."/>
            <person name="Smith M."/>
            <person name="Roesemann S."/>
            <person name="Alexander J.E."/>
            <person name="Rich S.A."/>
            <person name="Livny J."/>
            <person name="Vlamakis H."/>
            <person name="Clish C."/>
            <person name="Bullock K."/>
            <person name="Deik A."/>
            <person name="Scott J."/>
            <person name="Pierce K.A."/>
            <person name="Xavier R.J."/>
            <person name="Alm E.J."/>
        </authorList>
    </citation>
    <scope>NUCLEOTIDE SEQUENCE [LARGE SCALE GENOMIC DNA]</scope>
    <source>
        <strain evidence="9 10">BIOML-A2</strain>
    </source>
</reference>
<organism evidence="9 10">
    <name type="scientific">Alistipes shahii</name>
    <dbReference type="NCBI Taxonomy" id="328814"/>
    <lineage>
        <taxon>Bacteria</taxon>
        <taxon>Pseudomonadati</taxon>
        <taxon>Bacteroidota</taxon>
        <taxon>Bacteroidia</taxon>
        <taxon>Bacteroidales</taxon>
        <taxon>Rikenellaceae</taxon>
        <taxon>Alistipes</taxon>
    </lineage>
</organism>
<comment type="caution">
    <text evidence="9">The sequence shown here is derived from an EMBL/GenBank/DDBJ whole genome shotgun (WGS) entry which is preliminary data.</text>
</comment>
<dbReference type="Pfam" id="PF01757">
    <property type="entry name" value="Acyl_transf_3"/>
    <property type="match status" value="1"/>
</dbReference>
<evidence type="ECO:0000256" key="4">
    <source>
        <dbReference type="ARBA" id="ARBA00022692"/>
    </source>
</evidence>
<feature type="transmembrane region" description="Helical" evidence="7">
    <location>
        <begin position="54"/>
        <end position="74"/>
    </location>
</feature>
<dbReference type="InterPro" id="IPR002656">
    <property type="entry name" value="Acyl_transf_3_dom"/>
</dbReference>